<dbReference type="InterPro" id="IPR002491">
    <property type="entry name" value="ABC_transptr_periplasmic_BD"/>
</dbReference>
<dbReference type="NCBIfam" id="TIGR01409">
    <property type="entry name" value="TAT_signal_seq"/>
    <property type="match status" value="1"/>
</dbReference>
<dbReference type="AlphaFoldDB" id="A0A7S7RU23"/>
<dbReference type="Proteomes" id="UP000593735">
    <property type="component" value="Chromosome"/>
</dbReference>
<evidence type="ECO:0000256" key="1">
    <source>
        <dbReference type="ARBA" id="ARBA00008814"/>
    </source>
</evidence>
<dbReference type="InterPro" id="IPR019546">
    <property type="entry name" value="TAT_signal_bac_arc"/>
</dbReference>
<dbReference type="PANTHER" id="PTHR30535:SF34">
    <property type="entry name" value="MOLYBDATE-BINDING PROTEIN MOLA"/>
    <property type="match status" value="1"/>
</dbReference>
<keyword evidence="5" id="KW-1185">Reference proteome</keyword>
<gene>
    <name evidence="4" type="ORF">INP52_07265</name>
</gene>
<dbReference type="PROSITE" id="PS50983">
    <property type="entry name" value="FE_B12_PBP"/>
    <property type="match status" value="1"/>
</dbReference>
<dbReference type="RefSeq" id="WP_194370416.1">
    <property type="nucleotide sequence ID" value="NZ_CP063767.1"/>
</dbReference>
<protein>
    <submittedName>
        <fullName evidence="4">ABC transporter substrate-binding protein</fullName>
    </submittedName>
</protein>
<accession>A0A7S7RU23</accession>
<feature type="domain" description="Fe/B12 periplasmic-binding" evidence="3">
    <location>
        <begin position="88"/>
        <end position="346"/>
    </location>
</feature>
<name>A0A7S7RU23_9ACTN</name>
<dbReference type="Gene3D" id="1.20.58.2180">
    <property type="match status" value="1"/>
</dbReference>
<evidence type="ECO:0000256" key="2">
    <source>
        <dbReference type="SAM" id="MobiDB-lite"/>
    </source>
</evidence>
<dbReference type="PROSITE" id="PS51318">
    <property type="entry name" value="TAT"/>
    <property type="match status" value="1"/>
</dbReference>
<dbReference type="KEGG" id="tio:INP52_07265"/>
<dbReference type="InterPro" id="IPR006311">
    <property type="entry name" value="TAT_signal"/>
</dbReference>
<proteinExistence type="inferred from homology"/>
<evidence type="ECO:0000259" key="3">
    <source>
        <dbReference type="PROSITE" id="PS50983"/>
    </source>
</evidence>
<organism evidence="4 5">
    <name type="scientific">Thermophilibacter immobilis</name>
    <dbReference type="NCBI Taxonomy" id="2779519"/>
    <lineage>
        <taxon>Bacteria</taxon>
        <taxon>Bacillati</taxon>
        <taxon>Actinomycetota</taxon>
        <taxon>Coriobacteriia</taxon>
        <taxon>Coriobacteriales</taxon>
        <taxon>Atopobiaceae</taxon>
        <taxon>Thermophilibacter</taxon>
    </lineage>
</organism>
<feature type="region of interest" description="Disordered" evidence="2">
    <location>
        <begin position="51"/>
        <end position="76"/>
    </location>
</feature>
<dbReference type="Gene3D" id="3.40.50.1980">
    <property type="entry name" value="Nitrogenase molybdenum iron protein domain"/>
    <property type="match status" value="2"/>
</dbReference>
<feature type="compositionally biased region" description="Polar residues" evidence="2">
    <location>
        <begin position="51"/>
        <end position="72"/>
    </location>
</feature>
<reference evidence="4 5" key="1">
    <citation type="submission" date="2020-10" db="EMBL/GenBank/DDBJ databases">
        <title>Olsenella immobilis sp.nov., isolated from the mud in a fermentation cellar used for the production of Chinese strong-flavoured liquor.</title>
        <authorList>
            <person name="Lu L."/>
        </authorList>
    </citation>
    <scope>NUCLEOTIDE SEQUENCE [LARGE SCALE GENOMIC DNA]</scope>
    <source>
        <strain evidence="4 5">LZLJ-2</strain>
    </source>
</reference>
<dbReference type="PANTHER" id="PTHR30535">
    <property type="entry name" value="VITAMIN B12-BINDING PROTEIN"/>
    <property type="match status" value="1"/>
</dbReference>
<dbReference type="InterPro" id="IPR050902">
    <property type="entry name" value="ABC_Transporter_SBP"/>
</dbReference>
<dbReference type="Pfam" id="PF01497">
    <property type="entry name" value="Peripla_BP_2"/>
    <property type="match status" value="1"/>
</dbReference>
<evidence type="ECO:0000313" key="4">
    <source>
        <dbReference type="EMBL" id="QOY60210.1"/>
    </source>
</evidence>
<sequence length="383" mass="41454">MGQNQRNANNEIGENDVRQASGLSRRDFLRGGGLLGGLAAMGSLAGCGGLQSDSTSDAGASEDASTAATHTVTDMGGTEVELPVEITQYADGWFAHNEVSIMLNQAQGMVATHCDPKSFPWMYQVAPNMSQATTMFGKDFNYEDLVALEPQVVFDSTDDLRDKLASAGIPLVNCMFKTFDEMRQSVTLTAEVFGGDAPTIAQNYVAELDQALSDTKAQTDGLTDDERPSVLHGNSVYTLTLDGTGTIIDNWIEVAGGRNANTESTVGNAQATFSLEQVIGWNPDVIITGKADEVDQILADEAWADISAVKSGRVYVNPKGVFGWDRYGVEELLQIQWAAATLHPELFSDLDMRQKVSDFYATYLDYQLTDDEIERILTAQDPA</sequence>
<dbReference type="SUPFAM" id="SSF53807">
    <property type="entry name" value="Helical backbone' metal receptor"/>
    <property type="match status" value="1"/>
</dbReference>
<evidence type="ECO:0000313" key="5">
    <source>
        <dbReference type="Proteomes" id="UP000593735"/>
    </source>
</evidence>
<dbReference type="EMBL" id="CP063767">
    <property type="protein sequence ID" value="QOY60210.1"/>
    <property type="molecule type" value="Genomic_DNA"/>
</dbReference>
<comment type="similarity">
    <text evidence="1">Belongs to the bacterial solute-binding protein 8 family.</text>
</comment>